<reference evidence="3 4" key="1">
    <citation type="submission" date="2020-05" db="EMBL/GenBank/DDBJ databases">
        <title>MicrobeNet Type strains.</title>
        <authorList>
            <person name="Nicholson A.C."/>
        </authorList>
    </citation>
    <scope>NUCLEOTIDE SEQUENCE [LARGE SCALE GENOMIC DNA]</scope>
    <source>
        <strain evidence="3 4">JCM 14547</strain>
    </source>
</reference>
<keyword evidence="4" id="KW-1185">Reference proteome</keyword>
<name>A0A849BYP8_9ACTN</name>
<dbReference type="PROSITE" id="PS51257">
    <property type="entry name" value="PROKAR_LIPOPROTEIN"/>
    <property type="match status" value="1"/>
</dbReference>
<dbReference type="PIRSF" id="PIRSF017082">
    <property type="entry name" value="YflP"/>
    <property type="match status" value="1"/>
</dbReference>
<evidence type="ECO:0000313" key="4">
    <source>
        <dbReference type="Proteomes" id="UP000555552"/>
    </source>
</evidence>
<proteinExistence type="inferred from homology"/>
<dbReference type="CDD" id="cd07012">
    <property type="entry name" value="PBP2_Bug_TTT"/>
    <property type="match status" value="1"/>
</dbReference>
<dbReference type="EMBL" id="JABEMA010000056">
    <property type="protein sequence ID" value="NNH22638.1"/>
    <property type="molecule type" value="Genomic_DNA"/>
</dbReference>
<dbReference type="PANTHER" id="PTHR42928">
    <property type="entry name" value="TRICARBOXYLATE-BINDING PROTEIN"/>
    <property type="match status" value="1"/>
</dbReference>
<comment type="similarity">
    <text evidence="1">Belongs to the UPF0065 (bug) family.</text>
</comment>
<dbReference type="AlphaFoldDB" id="A0A849BYP8"/>
<dbReference type="Gene3D" id="3.40.190.10">
    <property type="entry name" value="Periplasmic binding protein-like II"/>
    <property type="match status" value="1"/>
</dbReference>
<dbReference type="Gene3D" id="3.40.190.150">
    <property type="entry name" value="Bordetella uptake gene, domain 1"/>
    <property type="match status" value="1"/>
</dbReference>
<evidence type="ECO:0000256" key="1">
    <source>
        <dbReference type="ARBA" id="ARBA00006987"/>
    </source>
</evidence>
<dbReference type="Pfam" id="PF03401">
    <property type="entry name" value="TctC"/>
    <property type="match status" value="1"/>
</dbReference>
<protein>
    <submittedName>
        <fullName evidence="3">Tripartite tricarboxylate transporter substrate binding protein</fullName>
    </submittedName>
</protein>
<dbReference type="Proteomes" id="UP000555552">
    <property type="component" value="Unassembled WGS sequence"/>
</dbReference>
<feature type="signal peptide" evidence="2">
    <location>
        <begin position="1"/>
        <end position="21"/>
    </location>
</feature>
<dbReference type="InterPro" id="IPR042100">
    <property type="entry name" value="Bug_dom1"/>
</dbReference>
<feature type="chain" id="PRO_5038649162" evidence="2">
    <location>
        <begin position="22"/>
        <end position="325"/>
    </location>
</feature>
<gene>
    <name evidence="3" type="ORF">HLB09_05920</name>
</gene>
<comment type="caution">
    <text evidence="3">The sequence shown here is derived from an EMBL/GenBank/DDBJ whole genome shotgun (WGS) entry which is preliminary data.</text>
</comment>
<dbReference type="InterPro" id="IPR005064">
    <property type="entry name" value="BUG"/>
</dbReference>
<keyword evidence="2" id="KW-0732">Signal</keyword>
<organism evidence="3 4">
    <name type="scientific">Pseudokineococcus marinus</name>
    <dbReference type="NCBI Taxonomy" id="351215"/>
    <lineage>
        <taxon>Bacteria</taxon>
        <taxon>Bacillati</taxon>
        <taxon>Actinomycetota</taxon>
        <taxon>Actinomycetes</taxon>
        <taxon>Kineosporiales</taxon>
        <taxon>Kineosporiaceae</taxon>
        <taxon>Pseudokineococcus</taxon>
    </lineage>
</organism>
<evidence type="ECO:0000313" key="3">
    <source>
        <dbReference type="EMBL" id="NNH22638.1"/>
    </source>
</evidence>
<dbReference type="RefSeq" id="WP_171202476.1">
    <property type="nucleotide sequence ID" value="NZ_BAAANP010000011.1"/>
</dbReference>
<sequence>MRTSRATALAAMAAVTGLVLTACGEDSGGSTDGGSAAGPDGPVTMVVPFSAGGGSDLSGRAMASGLEEVTDSTVTVENITGGSGAVGYGQLLASAGDPSTLLASETSLVTLPIIQDVPYTYDQFTPIMKAGEDYNLVIAGGDSEWETCTDMVEAARDESLTAAVSGTTGPDAIAWTLIEQEESVELQRVPFESTAEVTAALLGDQVQVAAASPGEVIGQLESGDVKALCALAPERYEYEELADIPTGGEQGLDVTFAQWRGLVAAPELDEESTRFWVDAAEEWTTTDSYTEYIESNYLQPQTLFGEDFAEYLVQYDADARSALQP</sequence>
<dbReference type="PANTHER" id="PTHR42928:SF3">
    <property type="entry name" value="UPF0065 PROTEIN YFLP"/>
    <property type="match status" value="1"/>
</dbReference>
<accession>A0A849BYP8</accession>
<evidence type="ECO:0000256" key="2">
    <source>
        <dbReference type="SAM" id="SignalP"/>
    </source>
</evidence>